<evidence type="ECO:0000313" key="2">
    <source>
        <dbReference type="Proteomes" id="UP000574690"/>
    </source>
</evidence>
<dbReference type="Gene3D" id="3.40.50.720">
    <property type="entry name" value="NAD(P)-binding Rossmann-like Domain"/>
    <property type="match status" value="1"/>
</dbReference>
<dbReference type="EMBL" id="JABFXE010000251">
    <property type="protein sequence ID" value="NUQ87970.1"/>
    <property type="molecule type" value="Genomic_DNA"/>
</dbReference>
<proteinExistence type="predicted"/>
<dbReference type="Proteomes" id="UP000574690">
    <property type="component" value="Unassembled WGS sequence"/>
</dbReference>
<feature type="non-terminal residue" evidence="1">
    <location>
        <position position="1"/>
    </location>
</feature>
<organism evidence="1 2">
    <name type="scientific">Glycomyces artemisiae</name>
    <dbReference type="NCBI Taxonomy" id="1076443"/>
    <lineage>
        <taxon>Bacteria</taxon>
        <taxon>Bacillati</taxon>
        <taxon>Actinomycetota</taxon>
        <taxon>Actinomycetes</taxon>
        <taxon>Glycomycetales</taxon>
        <taxon>Glycomycetaceae</taxon>
        <taxon>Glycomyces</taxon>
    </lineage>
</organism>
<name>A0A850CB32_9ACTN</name>
<reference evidence="1 2" key="1">
    <citation type="submission" date="2020-05" db="EMBL/GenBank/DDBJ databases">
        <title>DNA-SIP metagenomic assembled genomes.</title>
        <authorList>
            <person name="Yu J."/>
        </authorList>
    </citation>
    <scope>NUCLEOTIDE SEQUENCE [LARGE SCALE GENOMIC DNA]</scope>
    <source>
        <strain evidence="1">Bin5.27</strain>
    </source>
</reference>
<protein>
    <submittedName>
        <fullName evidence="1">Short-chain dehydrogenase</fullName>
    </submittedName>
</protein>
<sequence>PAQPEQLAAAITWLLSDDASNTNGVVLASDGGWNAV</sequence>
<dbReference type="SUPFAM" id="SSF51735">
    <property type="entry name" value="NAD(P)-binding Rossmann-fold domains"/>
    <property type="match status" value="1"/>
</dbReference>
<dbReference type="InterPro" id="IPR036291">
    <property type="entry name" value="NAD(P)-bd_dom_sf"/>
</dbReference>
<gene>
    <name evidence="1" type="ORF">HOQ43_05855</name>
</gene>
<dbReference type="AlphaFoldDB" id="A0A850CB32"/>
<evidence type="ECO:0000313" key="1">
    <source>
        <dbReference type="EMBL" id="NUQ87970.1"/>
    </source>
</evidence>
<accession>A0A850CB32</accession>
<comment type="caution">
    <text evidence="1">The sequence shown here is derived from an EMBL/GenBank/DDBJ whole genome shotgun (WGS) entry which is preliminary data.</text>
</comment>